<evidence type="ECO:0000313" key="4">
    <source>
        <dbReference type="Proteomes" id="UP000794436"/>
    </source>
</evidence>
<dbReference type="PROSITE" id="PS51203">
    <property type="entry name" value="CS"/>
    <property type="match status" value="1"/>
</dbReference>
<protein>
    <recommendedName>
        <fullName evidence="2">CS domain-containing protein</fullName>
    </recommendedName>
</protein>
<dbReference type="Gene3D" id="2.60.40.790">
    <property type="match status" value="1"/>
</dbReference>
<dbReference type="AlphaFoldDB" id="A0A8K1CMG6"/>
<keyword evidence="4" id="KW-1185">Reference proteome</keyword>
<dbReference type="InterPro" id="IPR008978">
    <property type="entry name" value="HSP20-like_chaperone"/>
</dbReference>
<dbReference type="InterPro" id="IPR007052">
    <property type="entry name" value="CS_dom"/>
</dbReference>
<evidence type="ECO:0000256" key="1">
    <source>
        <dbReference type="SAM" id="MobiDB-lite"/>
    </source>
</evidence>
<name>A0A8K1CMG6_PYTOL</name>
<dbReference type="GO" id="GO:0005634">
    <property type="term" value="C:nucleus"/>
    <property type="evidence" value="ECO:0007669"/>
    <property type="project" value="TreeGrafter"/>
</dbReference>
<reference evidence="3" key="1">
    <citation type="submission" date="2019-03" db="EMBL/GenBank/DDBJ databases">
        <title>Long read genome sequence of the mycoparasitic Pythium oligandrum ATCC 38472 isolated from sugarbeet rhizosphere.</title>
        <authorList>
            <person name="Gaulin E."/>
        </authorList>
    </citation>
    <scope>NUCLEOTIDE SEQUENCE</scope>
    <source>
        <strain evidence="3">ATCC 38472_TT</strain>
    </source>
</reference>
<evidence type="ECO:0000259" key="2">
    <source>
        <dbReference type="PROSITE" id="PS51203"/>
    </source>
</evidence>
<organism evidence="3 4">
    <name type="scientific">Pythium oligandrum</name>
    <name type="common">Mycoparasitic fungus</name>
    <dbReference type="NCBI Taxonomy" id="41045"/>
    <lineage>
        <taxon>Eukaryota</taxon>
        <taxon>Sar</taxon>
        <taxon>Stramenopiles</taxon>
        <taxon>Oomycota</taxon>
        <taxon>Peronosporomycetes</taxon>
        <taxon>Pythiales</taxon>
        <taxon>Pythiaceae</taxon>
        <taxon>Pythium</taxon>
    </lineage>
</organism>
<feature type="domain" description="CS" evidence="2">
    <location>
        <begin position="81"/>
        <end position="171"/>
    </location>
</feature>
<dbReference type="OrthoDB" id="164025at2759"/>
<accession>A0A8K1CMG6</accession>
<evidence type="ECO:0000313" key="3">
    <source>
        <dbReference type="EMBL" id="TMW66247.1"/>
    </source>
</evidence>
<dbReference type="Proteomes" id="UP000794436">
    <property type="component" value="Unassembled WGS sequence"/>
</dbReference>
<dbReference type="PANTHER" id="PTHR13164">
    <property type="entry name" value="CALICYLIN BINDING PROTEIN"/>
    <property type="match status" value="1"/>
</dbReference>
<proteinExistence type="predicted"/>
<dbReference type="InterPro" id="IPR052289">
    <property type="entry name" value="Calcyclin-binding_UBL-bridge"/>
</dbReference>
<sequence>MATPEATTRDVELSNNPVATTETETEETSALHSNIKTKGQNSYYYAHKKRDGVEVHDWDGKAAPRLLKTEQINKDEIEHAEAITNYAWADGKKKVSIYVTLPNIGAHPEDLTELNWTATTLELRVRKLDGKTRVLSLKLYDEISDIKIKRKENQLVLLLHKAKEFSWFTLKKEK</sequence>
<gene>
    <name evidence="3" type="ORF">Poli38472_004012</name>
</gene>
<feature type="region of interest" description="Disordered" evidence="1">
    <location>
        <begin position="1"/>
        <end position="32"/>
    </location>
</feature>
<comment type="caution">
    <text evidence="3">The sequence shown here is derived from an EMBL/GenBank/DDBJ whole genome shotgun (WGS) entry which is preliminary data.</text>
</comment>
<dbReference type="EMBL" id="SPLM01000036">
    <property type="protein sequence ID" value="TMW66247.1"/>
    <property type="molecule type" value="Genomic_DNA"/>
</dbReference>
<dbReference type="PANTHER" id="PTHR13164:SF6">
    <property type="entry name" value="CS DOMAIN-CONTAINING PROTEIN"/>
    <property type="match status" value="1"/>
</dbReference>
<dbReference type="SUPFAM" id="SSF49764">
    <property type="entry name" value="HSP20-like chaperones"/>
    <property type="match status" value="1"/>
</dbReference>